<feature type="binding site" evidence="3">
    <location>
        <position position="364"/>
    </location>
    <ligand>
        <name>Mg(2+)</name>
        <dbReference type="ChEBI" id="CHEBI:18420"/>
        <note>structural</note>
    </ligand>
</feature>
<proteinExistence type="inferred from homology"/>
<name>A0A3R8T1H5_9BURK</name>
<evidence type="ECO:0000256" key="1">
    <source>
        <dbReference type="ARBA" id="ARBA00010947"/>
    </source>
</evidence>
<feature type="binding site" evidence="3">
    <location>
        <position position="362"/>
    </location>
    <ligand>
        <name>Mg(2+)</name>
        <dbReference type="ChEBI" id="CHEBI:18420"/>
        <note>structural</note>
    </ligand>
</feature>
<feature type="active site" evidence="3">
    <location>
        <position position="166"/>
    </location>
</feature>
<keyword evidence="5" id="KW-1185">Reference proteome</keyword>
<dbReference type="InterPro" id="IPR043006">
    <property type="entry name" value="AtzD/Barbiturase_RUB"/>
</dbReference>
<comment type="catalytic activity">
    <reaction evidence="3">
        <text>cyanurate + H2O = 1-carboxybiuret + H(+)</text>
        <dbReference type="Rhea" id="RHEA:70363"/>
        <dbReference type="ChEBI" id="CHEBI:15377"/>
        <dbReference type="ChEBI" id="CHEBI:15378"/>
        <dbReference type="ChEBI" id="CHEBI:38028"/>
        <dbReference type="ChEBI" id="CHEBI:142864"/>
        <dbReference type="EC" id="3.5.2.15"/>
    </reaction>
</comment>
<dbReference type="InterPro" id="IPR014086">
    <property type="entry name" value="AtzD/Barbiturase"/>
</dbReference>
<keyword evidence="3" id="KW-0479">Metal-binding</keyword>
<dbReference type="GO" id="GO:0046872">
    <property type="term" value="F:metal ion binding"/>
    <property type="evidence" value="ECO:0007669"/>
    <property type="project" value="UniProtKB-UniRule"/>
</dbReference>
<feature type="region of interest" description="RU B" evidence="3">
    <location>
        <begin position="116"/>
        <end position="253"/>
    </location>
</feature>
<comment type="subunit">
    <text evidence="3">Homotetramer.</text>
</comment>
<feature type="binding site" evidence="3">
    <location>
        <position position="363"/>
    </location>
    <ligand>
        <name>Mg(2+)</name>
        <dbReference type="ChEBI" id="CHEBI:18420"/>
        <note>structural</note>
    </ligand>
</feature>
<protein>
    <recommendedName>
        <fullName evidence="3">Cyanuric acid amidohydrolase</fullName>
        <shortName evidence="3">CAH</shortName>
        <ecNumber evidence="3">3.5.2.15</ecNumber>
    </recommendedName>
</protein>
<feature type="binding site" evidence="3">
    <location>
        <begin position="356"/>
        <end position="357"/>
    </location>
    <ligand>
        <name>substrate</name>
    </ligand>
</feature>
<comment type="caution">
    <text evidence="4">The sequence shown here is derived from an EMBL/GenBank/DDBJ whole genome shotgun (WGS) entry which is preliminary data.</text>
</comment>
<feature type="binding site" evidence="3">
    <location>
        <position position="198"/>
    </location>
    <ligand>
        <name>substrate</name>
    </ligand>
</feature>
<reference evidence="4 5" key="1">
    <citation type="submission" date="2018-12" db="EMBL/GenBank/DDBJ databases">
        <title>The whole draft genome of Aquabacterium sp. SJQ9.</title>
        <authorList>
            <person name="Sun L."/>
            <person name="Gao X."/>
            <person name="Chen W."/>
            <person name="Huang K."/>
        </authorList>
    </citation>
    <scope>NUCLEOTIDE SEQUENCE [LARGE SCALE GENOMIC DNA]</scope>
    <source>
        <strain evidence="4 5">SJQ9</strain>
    </source>
</reference>
<evidence type="ECO:0000256" key="3">
    <source>
        <dbReference type="HAMAP-Rule" id="MF_01989"/>
    </source>
</evidence>
<dbReference type="Gene3D" id="3.30.1330.170">
    <property type="entry name" value="Cyanuric acid hydrolase/Barbiturase, RU A"/>
    <property type="match status" value="1"/>
</dbReference>
<organism evidence="4 5">
    <name type="scientific">Aquabacterium soli</name>
    <dbReference type="NCBI Taxonomy" id="2493092"/>
    <lineage>
        <taxon>Bacteria</taxon>
        <taxon>Pseudomonadati</taxon>
        <taxon>Pseudomonadota</taxon>
        <taxon>Betaproteobacteria</taxon>
        <taxon>Burkholderiales</taxon>
        <taxon>Aquabacterium</taxon>
    </lineage>
</organism>
<dbReference type="GO" id="GO:0018753">
    <property type="term" value="F:cyanuric acid amidohydrolase activity"/>
    <property type="evidence" value="ECO:0007669"/>
    <property type="project" value="UniProtKB-UniRule"/>
</dbReference>
<accession>A0A3R8T1H5</accession>
<feature type="binding site" evidence="3">
    <location>
        <position position="367"/>
    </location>
    <ligand>
        <name>Mg(2+)</name>
        <dbReference type="ChEBI" id="CHEBI:18420"/>
        <note>structural</note>
    </ligand>
</feature>
<dbReference type="HAMAP" id="MF_01989">
    <property type="entry name" value="Cyc_amidohydrol"/>
    <property type="match status" value="1"/>
</dbReference>
<feature type="binding site" evidence="3">
    <location>
        <position position="359"/>
    </location>
    <ligand>
        <name>Mg(2+)</name>
        <dbReference type="ChEBI" id="CHEBI:18420"/>
        <note>structural</note>
    </ligand>
</feature>
<keyword evidence="3" id="KW-0460">Magnesium</keyword>
<evidence type="ECO:0000256" key="2">
    <source>
        <dbReference type="ARBA" id="ARBA00022801"/>
    </source>
</evidence>
<evidence type="ECO:0000313" key="4">
    <source>
        <dbReference type="EMBL" id="RRS03973.1"/>
    </source>
</evidence>
<gene>
    <name evidence="4" type="ORF">EIP75_12725</name>
</gene>
<comment type="pathway">
    <text evidence="3">Xenobiotic degradation; atrazine degradation; biuret from cyanurate: step 1/1.</text>
</comment>
<dbReference type="NCBIfam" id="TIGR02714">
    <property type="entry name" value="amido_AtzD_TrzD"/>
    <property type="match status" value="1"/>
</dbReference>
<comment type="similarity">
    <text evidence="1 3">Belongs to the cyclic amide hydrolase (CyAH) family.</text>
</comment>
<feature type="active site" description="Nucleophile" evidence="3">
    <location>
        <position position="236"/>
    </location>
</feature>
<dbReference type="InterPro" id="IPR043008">
    <property type="entry name" value="AtzD/Barbiturase_RUA"/>
</dbReference>
<dbReference type="GO" id="GO:0019381">
    <property type="term" value="P:atrazine catabolic process"/>
    <property type="evidence" value="ECO:0007669"/>
    <property type="project" value="UniProtKB-UniRule"/>
</dbReference>
<comment type="function">
    <text evidence="3">Responsible for the hydrolysis of cyanuric acid, an intermediate formed during catabolism of s-triazine based compounds in herbicides such as atrazine and polymers such as melamine. Catalyzes the hydrolytic opening of the s-triazine ring of cyanuric acid (2,4,6-trihydroxy-s-triazine) to yield carbon dioxide and carboxybiuret, which spontaneously decarboxylates to biuret.</text>
</comment>
<comment type="activity regulation">
    <text evidence="3">Inhibited by barbituric acid.</text>
</comment>
<feature type="region of interest" description="RU A" evidence="3">
    <location>
        <begin position="1"/>
        <end position="107"/>
    </location>
</feature>
<evidence type="ECO:0000313" key="5">
    <source>
        <dbReference type="Proteomes" id="UP000269265"/>
    </source>
</evidence>
<comment type="domain">
    <text evidence="3">The monomer structure is formed from three repeating units (RUs) that share the same structure as one another. The monomer, the active site and substrate all possess threefold rotational symmetry, to the extent that the active site possesses three potential Ser-Lys catalytic dyads. It is possible that any or all of the three active-site serines may act as nucleophile (albeit only one can do so per catalytic cycle).</text>
</comment>
<feature type="binding site" evidence="3">
    <location>
        <begin position="236"/>
        <end position="237"/>
    </location>
    <ligand>
        <name>substrate</name>
    </ligand>
</feature>
<feature type="binding site" evidence="3">
    <location>
        <position position="54"/>
    </location>
    <ligand>
        <name>substrate</name>
    </ligand>
</feature>
<dbReference type="InterPro" id="IPR043007">
    <property type="entry name" value="AtzD/Barbiturase_RUC"/>
</dbReference>
<dbReference type="AlphaFoldDB" id="A0A3R8T1H5"/>
<dbReference type="Proteomes" id="UP000269265">
    <property type="component" value="Unassembled WGS sequence"/>
</dbReference>
<feature type="binding site" evidence="3">
    <location>
        <position position="337"/>
    </location>
    <ligand>
        <name>substrate</name>
    </ligand>
</feature>
<keyword evidence="2 3" id="KW-0378">Hydrolase</keyword>
<dbReference type="Gene3D" id="3.30.1330.180">
    <property type="entry name" value="Cyanuric acid hydrolase/Barbiturase, RU B"/>
    <property type="match status" value="1"/>
</dbReference>
<dbReference type="Gene3D" id="3.30.1330.160">
    <property type="entry name" value="Cyanuric acid hydrolase/Barbituras, RU C"/>
    <property type="match status" value="1"/>
</dbReference>
<feature type="region of interest" description="RU C" evidence="3">
    <location>
        <begin position="259"/>
        <end position="380"/>
    </location>
</feature>
<feature type="binding site" evidence="3">
    <location>
        <position position="310"/>
    </location>
    <ligand>
        <name>Mg(2+)</name>
        <dbReference type="ChEBI" id="CHEBI:18420"/>
        <note>structural</note>
    </ligand>
</feature>
<dbReference type="Pfam" id="PF09663">
    <property type="entry name" value="Amido_AtzD_TrzD"/>
    <property type="match status" value="1"/>
</dbReference>
<dbReference type="EMBL" id="RSED01000009">
    <property type="protein sequence ID" value="RRS03973.1"/>
    <property type="molecule type" value="Genomic_DNA"/>
</dbReference>
<feature type="binding site" evidence="3">
    <location>
        <begin position="85"/>
        <end position="86"/>
    </location>
    <ligand>
        <name>substrate</name>
    </ligand>
</feature>
<dbReference type="UniPathway" id="UPA00008">
    <property type="reaction ID" value="UER00502"/>
</dbReference>
<sequence length="380" mass="39868">MRPQRVGVHRIDCRGPGDLSGVQALIDAGTLVPADIVAVMGKTEGNGCVNDHTREYASMAWSHLLAPHLGCTPAEAAQRVALVMSGGTEGVLSPHFTVFTRRWLEADAPARHGAPRLVIGTAHTRDFAPTEIGRMAQIEATAQAVREAMAQAGIQRVQDVHFVQVKCPLLTSTKVQKALAEQQEPATRDTYESMGYSRGASALGVALALEEVPAAKVGDAAVLRDWSLYSGRASASAGIELDHNVVIVLGEAPGAASPYRIAHTVMRDAVDAASVRTLLRECFAIDPDREGHDSDEALSGRLVNLLAKAESSPDGLVRGQRHTMLNDSDINATRHARAVVGGVLASIAGHTALYVSGGAEHQGPAGGGPVAAILHVEDAV</sequence>
<dbReference type="EC" id="3.5.2.15" evidence="3"/>
<feature type="site" description="Important for substrate specificity" evidence="3">
    <location>
        <position position="333"/>
    </location>
</feature>
<comment type="caution">
    <text evidence="3">Lacks conserved residue(s) required for the propagation of feature annotation.</text>
</comment>